<dbReference type="GO" id="GO:0005634">
    <property type="term" value="C:nucleus"/>
    <property type="evidence" value="ECO:0007669"/>
    <property type="project" value="UniProtKB-SubCell"/>
</dbReference>
<evidence type="ECO:0008006" key="10">
    <source>
        <dbReference type="Google" id="ProtNLM"/>
    </source>
</evidence>
<evidence type="ECO:0000256" key="6">
    <source>
        <dbReference type="ARBA" id="ARBA00022691"/>
    </source>
</evidence>
<evidence type="ECO:0000256" key="5">
    <source>
        <dbReference type="ARBA" id="ARBA00022679"/>
    </source>
</evidence>
<dbReference type="EMBL" id="JH668281">
    <property type="protein sequence ID" value="KAG6440679.1"/>
    <property type="molecule type" value="Genomic_DNA"/>
</dbReference>
<keyword evidence="4" id="KW-0489">Methyltransferase</keyword>
<proteinExistence type="predicted"/>
<dbReference type="PANTHER" id="PTHR14614:SF39">
    <property type="entry name" value="HISTIDINE PROTEIN METHYLTRANSFERASE 1 HOMOLOG"/>
    <property type="match status" value="1"/>
</dbReference>
<dbReference type="GO" id="GO:0032259">
    <property type="term" value="P:methylation"/>
    <property type="evidence" value="ECO:0007669"/>
    <property type="project" value="UniProtKB-KW"/>
</dbReference>
<evidence type="ECO:0000256" key="1">
    <source>
        <dbReference type="ARBA" id="ARBA00004123"/>
    </source>
</evidence>
<comment type="caution">
    <text evidence="8">The sequence shown here is derived from an EMBL/GenBank/DDBJ whole genome shotgun (WGS) entry which is preliminary data.</text>
</comment>
<keyword evidence="6" id="KW-0949">S-adenosyl-L-methionine</keyword>
<evidence type="ECO:0000313" key="8">
    <source>
        <dbReference type="EMBL" id="KAG6440679.1"/>
    </source>
</evidence>
<gene>
    <name evidence="8" type="ORF">O3G_MSEX001355</name>
</gene>
<keyword evidence="7" id="KW-0539">Nucleus</keyword>
<reference evidence="8" key="1">
    <citation type="journal article" date="2016" name="Insect Biochem. Mol. Biol.">
        <title>Multifaceted biological insights from a draft genome sequence of the tobacco hornworm moth, Manduca sexta.</title>
        <authorList>
            <person name="Kanost M.R."/>
            <person name="Arrese E.L."/>
            <person name="Cao X."/>
            <person name="Chen Y.R."/>
            <person name="Chellapilla S."/>
            <person name="Goldsmith M.R."/>
            <person name="Grosse-Wilde E."/>
            <person name="Heckel D.G."/>
            <person name="Herndon N."/>
            <person name="Jiang H."/>
            <person name="Papanicolaou A."/>
            <person name="Qu J."/>
            <person name="Soulages J.L."/>
            <person name="Vogel H."/>
            <person name="Walters J."/>
            <person name="Waterhouse R.M."/>
            <person name="Ahn S.J."/>
            <person name="Almeida F.C."/>
            <person name="An C."/>
            <person name="Aqrawi P."/>
            <person name="Bretschneider A."/>
            <person name="Bryant W.B."/>
            <person name="Bucks S."/>
            <person name="Chao H."/>
            <person name="Chevignon G."/>
            <person name="Christen J.M."/>
            <person name="Clarke D.F."/>
            <person name="Dittmer N.T."/>
            <person name="Ferguson L.C.F."/>
            <person name="Garavelou S."/>
            <person name="Gordon K.H.J."/>
            <person name="Gunaratna R.T."/>
            <person name="Han Y."/>
            <person name="Hauser F."/>
            <person name="He Y."/>
            <person name="Heidel-Fischer H."/>
            <person name="Hirsh A."/>
            <person name="Hu Y."/>
            <person name="Jiang H."/>
            <person name="Kalra D."/>
            <person name="Klinner C."/>
            <person name="Konig C."/>
            <person name="Kovar C."/>
            <person name="Kroll A.R."/>
            <person name="Kuwar S.S."/>
            <person name="Lee S.L."/>
            <person name="Lehman R."/>
            <person name="Li K."/>
            <person name="Li Z."/>
            <person name="Liang H."/>
            <person name="Lovelace S."/>
            <person name="Lu Z."/>
            <person name="Mansfield J.H."/>
            <person name="McCulloch K.J."/>
            <person name="Mathew T."/>
            <person name="Morton B."/>
            <person name="Muzny D.M."/>
            <person name="Neunemann D."/>
            <person name="Ongeri F."/>
            <person name="Pauchet Y."/>
            <person name="Pu L.L."/>
            <person name="Pyrousis I."/>
            <person name="Rao X.J."/>
            <person name="Redding A."/>
            <person name="Roesel C."/>
            <person name="Sanchez-Gracia A."/>
            <person name="Schaack S."/>
            <person name="Shukla A."/>
            <person name="Tetreau G."/>
            <person name="Wang Y."/>
            <person name="Xiong G.H."/>
            <person name="Traut W."/>
            <person name="Walsh T.K."/>
            <person name="Worley K.C."/>
            <person name="Wu D."/>
            <person name="Wu W."/>
            <person name="Wu Y.Q."/>
            <person name="Zhang X."/>
            <person name="Zou Z."/>
            <person name="Zucker H."/>
            <person name="Briscoe A.D."/>
            <person name="Burmester T."/>
            <person name="Clem R.J."/>
            <person name="Feyereisen R."/>
            <person name="Grimmelikhuijzen C.J.P."/>
            <person name="Hamodrakas S.J."/>
            <person name="Hansson B.S."/>
            <person name="Huguet E."/>
            <person name="Jermiin L.S."/>
            <person name="Lan Q."/>
            <person name="Lehman H.K."/>
            <person name="Lorenzen M."/>
            <person name="Merzendorfer H."/>
            <person name="Michalopoulos I."/>
            <person name="Morton D.B."/>
            <person name="Muthukrishnan S."/>
            <person name="Oakeshott J.G."/>
            <person name="Palmer W."/>
            <person name="Park Y."/>
            <person name="Passarelli A.L."/>
            <person name="Rozas J."/>
            <person name="Schwartz L.M."/>
            <person name="Smith W."/>
            <person name="Southgate A."/>
            <person name="Vilcinskas A."/>
            <person name="Vogt R."/>
            <person name="Wang P."/>
            <person name="Werren J."/>
            <person name="Yu X.Q."/>
            <person name="Zhou J.J."/>
            <person name="Brown S.J."/>
            <person name="Scherer S.E."/>
            <person name="Richards S."/>
            <person name="Blissard G.W."/>
        </authorList>
    </citation>
    <scope>NUCLEOTIDE SEQUENCE</scope>
</reference>
<dbReference type="CDD" id="cd02440">
    <property type="entry name" value="AdoMet_MTases"/>
    <property type="match status" value="1"/>
</dbReference>
<comment type="subcellular location">
    <subcellularLocation>
        <location evidence="2">Cytoplasm</location>
    </subcellularLocation>
    <subcellularLocation>
        <location evidence="1">Nucleus</location>
    </subcellularLocation>
</comment>
<keyword evidence="3" id="KW-0963">Cytoplasm</keyword>
<dbReference type="InterPro" id="IPR019410">
    <property type="entry name" value="Methyltransf_16"/>
</dbReference>
<reference evidence="8" key="2">
    <citation type="submission" date="2020-12" db="EMBL/GenBank/DDBJ databases">
        <authorList>
            <person name="Kanost M."/>
        </authorList>
    </citation>
    <scope>NUCLEOTIDE SEQUENCE</scope>
</reference>
<dbReference type="GO" id="GO:0005737">
    <property type="term" value="C:cytoplasm"/>
    <property type="evidence" value="ECO:0007669"/>
    <property type="project" value="UniProtKB-SubCell"/>
</dbReference>
<evidence type="ECO:0000256" key="7">
    <source>
        <dbReference type="ARBA" id="ARBA00023242"/>
    </source>
</evidence>
<dbReference type="PANTHER" id="PTHR14614">
    <property type="entry name" value="HEPATOCELLULAR CARCINOMA-ASSOCIATED ANTIGEN"/>
    <property type="match status" value="1"/>
</dbReference>
<keyword evidence="5" id="KW-0808">Transferase</keyword>
<dbReference type="GO" id="GO:0018064">
    <property type="term" value="F:protein-L-histidine N-tele-methyltransferase activity"/>
    <property type="evidence" value="ECO:0007669"/>
    <property type="project" value="TreeGrafter"/>
</dbReference>
<evidence type="ECO:0000313" key="9">
    <source>
        <dbReference type="Proteomes" id="UP000791440"/>
    </source>
</evidence>
<evidence type="ECO:0000256" key="4">
    <source>
        <dbReference type="ARBA" id="ARBA00022603"/>
    </source>
</evidence>
<protein>
    <recommendedName>
        <fullName evidence="10">Histidine protein methyltransferase 1 homolog</fullName>
    </recommendedName>
</protein>
<dbReference type="Pfam" id="PF10294">
    <property type="entry name" value="Methyltransf_16"/>
    <property type="match status" value="1"/>
</dbReference>
<evidence type="ECO:0000256" key="2">
    <source>
        <dbReference type="ARBA" id="ARBA00004496"/>
    </source>
</evidence>
<organism evidence="8 9">
    <name type="scientific">Manduca sexta</name>
    <name type="common">Tobacco hawkmoth</name>
    <name type="synonym">Tobacco hornworm</name>
    <dbReference type="NCBI Taxonomy" id="7130"/>
    <lineage>
        <taxon>Eukaryota</taxon>
        <taxon>Metazoa</taxon>
        <taxon>Ecdysozoa</taxon>
        <taxon>Arthropoda</taxon>
        <taxon>Hexapoda</taxon>
        <taxon>Insecta</taxon>
        <taxon>Pterygota</taxon>
        <taxon>Neoptera</taxon>
        <taxon>Endopterygota</taxon>
        <taxon>Lepidoptera</taxon>
        <taxon>Glossata</taxon>
        <taxon>Ditrysia</taxon>
        <taxon>Bombycoidea</taxon>
        <taxon>Sphingidae</taxon>
        <taxon>Sphinginae</taxon>
        <taxon>Sphingini</taxon>
        <taxon>Manduca</taxon>
    </lineage>
</organism>
<dbReference type="Proteomes" id="UP000791440">
    <property type="component" value="Unassembled WGS sequence"/>
</dbReference>
<keyword evidence="9" id="KW-1185">Reference proteome</keyword>
<name>A0A921YK02_MANSE</name>
<dbReference type="AlphaFoldDB" id="A0A921YK02"/>
<sequence length="277" mass="31826">MKNAHITYFNVTQNRESKEIVWLESEEIVPRNQINDLDSIVVHAKIFTCCDVEIGHVVIREAIANIEESGFKNAIELAEKEHSDLIVGKYEGGLKIWECTHDLIKYLIENKVPLENSKILDLGCGAGILGIYAFMNGANVTFQDYNKEVVEYVTIPNLLLNIEEEDRESEIKRCKFYSGDWASFNKILPDGTIYDVILTSETIYNDSNYEKLTKLFIDRLSEQGTIFVAAKTCYFGVGGGMRQFEQYIQKNECLQSEIIWRNINGIQREIMKITRKL</sequence>
<accession>A0A921YK02</accession>
<evidence type="ECO:0000256" key="3">
    <source>
        <dbReference type="ARBA" id="ARBA00022490"/>
    </source>
</evidence>